<organism evidence="1 2">
    <name type="scientific">Candidatus Doudnabacteria bacterium RIFCSPHIGHO2_01_FULL_46_24</name>
    <dbReference type="NCBI Taxonomy" id="1817825"/>
    <lineage>
        <taxon>Bacteria</taxon>
        <taxon>Candidatus Doudnaibacteriota</taxon>
    </lineage>
</organism>
<dbReference type="AlphaFoldDB" id="A0A1F5NUS9"/>
<proteinExistence type="predicted"/>
<dbReference type="Proteomes" id="UP000178892">
    <property type="component" value="Unassembled WGS sequence"/>
</dbReference>
<dbReference type="STRING" id="1817825.A2720_03390"/>
<evidence type="ECO:0000313" key="2">
    <source>
        <dbReference type="Proteomes" id="UP000178892"/>
    </source>
</evidence>
<sequence>MLFFILLDFQEIIEYTLDMNKTATIFKKLTNLEQQVQKLKVQAYFSLPKAQQSSGIYAQTEINDAVKLTRKQIWQTRYAKKT</sequence>
<accession>A0A1F5NUS9</accession>
<reference evidence="1 2" key="1">
    <citation type="journal article" date="2016" name="Nat. Commun.">
        <title>Thousands of microbial genomes shed light on interconnected biogeochemical processes in an aquifer system.</title>
        <authorList>
            <person name="Anantharaman K."/>
            <person name="Brown C.T."/>
            <person name="Hug L.A."/>
            <person name="Sharon I."/>
            <person name="Castelle C.J."/>
            <person name="Probst A.J."/>
            <person name="Thomas B.C."/>
            <person name="Singh A."/>
            <person name="Wilkins M.J."/>
            <person name="Karaoz U."/>
            <person name="Brodie E.L."/>
            <person name="Williams K.H."/>
            <person name="Hubbard S.S."/>
            <person name="Banfield J.F."/>
        </authorList>
    </citation>
    <scope>NUCLEOTIDE SEQUENCE [LARGE SCALE GENOMIC DNA]</scope>
</reference>
<protein>
    <submittedName>
        <fullName evidence="1">Uncharacterized protein</fullName>
    </submittedName>
</protein>
<dbReference type="EMBL" id="MFEL01000009">
    <property type="protein sequence ID" value="OGE81282.1"/>
    <property type="molecule type" value="Genomic_DNA"/>
</dbReference>
<gene>
    <name evidence="1" type="ORF">A2720_03390</name>
</gene>
<evidence type="ECO:0000313" key="1">
    <source>
        <dbReference type="EMBL" id="OGE81282.1"/>
    </source>
</evidence>
<comment type="caution">
    <text evidence="1">The sequence shown here is derived from an EMBL/GenBank/DDBJ whole genome shotgun (WGS) entry which is preliminary data.</text>
</comment>
<name>A0A1F5NUS9_9BACT</name>